<reference evidence="6" key="1">
    <citation type="submission" date="2017-04" db="EMBL/GenBank/DDBJ databases">
        <title>Function of individual gut microbiota members based on whole genome sequencing of pure cultures obtained from chicken caecum.</title>
        <authorList>
            <person name="Medvecky M."/>
            <person name="Cejkova D."/>
            <person name="Polansky O."/>
            <person name="Karasova D."/>
            <person name="Kubasova T."/>
            <person name="Cizek A."/>
            <person name="Rychlik I."/>
        </authorList>
    </citation>
    <scope>NUCLEOTIDE SEQUENCE [LARGE SCALE GENOMIC DNA]</scope>
    <source>
        <strain evidence="6">An43</strain>
    </source>
</reference>
<feature type="chain" id="PRO_5013277427" evidence="3">
    <location>
        <begin position="26"/>
        <end position="362"/>
    </location>
</feature>
<dbReference type="EMBL" id="NFII01000002">
    <property type="protein sequence ID" value="OUO02542.1"/>
    <property type="molecule type" value="Genomic_DNA"/>
</dbReference>
<dbReference type="Proteomes" id="UP000195386">
    <property type="component" value="Unassembled WGS sequence"/>
</dbReference>
<proteinExistence type="inferred from homology"/>
<dbReference type="PANTHER" id="PTHR35527">
    <property type="entry name" value="CHOLOYLGLYCINE HYDROLASE"/>
    <property type="match status" value="1"/>
</dbReference>
<organism evidence="5 6">
    <name type="scientific">Bacteroides clarus</name>
    <dbReference type="NCBI Taxonomy" id="626929"/>
    <lineage>
        <taxon>Bacteria</taxon>
        <taxon>Pseudomonadati</taxon>
        <taxon>Bacteroidota</taxon>
        <taxon>Bacteroidia</taxon>
        <taxon>Bacteroidales</taxon>
        <taxon>Bacteroidaceae</taxon>
        <taxon>Bacteroides</taxon>
    </lineage>
</organism>
<evidence type="ECO:0000259" key="4">
    <source>
        <dbReference type="Pfam" id="PF02275"/>
    </source>
</evidence>
<evidence type="ECO:0000313" key="5">
    <source>
        <dbReference type="EMBL" id="OUO02542.1"/>
    </source>
</evidence>
<protein>
    <submittedName>
        <fullName evidence="5">Choloylglycine hydrolase</fullName>
    </submittedName>
</protein>
<accession>A0A1Y3YYW1</accession>
<comment type="caution">
    <text evidence="5">The sequence shown here is derived from an EMBL/GenBank/DDBJ whole genome shotgun (WGS) entry which is preliminary data.</text>
</comment>
<dbReference type="Gene3D" id="3.60.60.10">
    <property type="entry name" value="Penicillin V Acylase, Chain A"/>
    <property type="match status" value="1"/>
</dbReference>
<dbReference type="InterPro" id="IPR052193">
    <property type="entry name" value="Peptidase_C59"/>
</dbReference>
<evidence type="ECO:0000256" key="2">
    <source>
        <dbReference type="ARBA" id="ARBA00022801"/>
    </source>
</evidence>
<dbReference type="InterPro" id="IPR029055">
    <property type="entry name" value="Ntn_hydrolases_N"/>
</dbReference>
<feature type="signal peptide" evidence="3">
    <location>
        <begin position="1"/>
        <end position="25"/>
    </location>
</feature>
<dbReference type="AlphaFoldDB" id="A0A1Y3YYW1"/>
<evidence type="ECO:0000256" key="1">
    <source>
        <dbReference type="ARBA" id="ARBA00006625"/>
    </source>
</evidence>
<dbReference type="GO" id="GO:0016787">
    <property type="term" value="F:hydrolase activity"/>
    <property type="evidence" value="ECO:0007669"/>
    <property type="project" value="UniProtKB-KW"/>
</dbReference>
<comment type="similarity">
    <text evidence="1">Belongs to the peptidase C59 family.</text>
</comment>
<dbReference type="SUPFAM" id="SSF56235">
    <property type="entry name" value="N-terminal nucleophile aminohydrolases (Ntn hydrolases)"/>
    <property type="match status" value="1"/>
</dbReference>
<name>A0A1Y3YYW1_9BACE</name>
<dbReference type="InterPro" id="IPR029132">
    <property type="entry name" value="CBAH/NAAA_C"/>
</dbReference>
<keyword evidence="3" id="KW-0732">Signal</keyword>
<evidence type="ECO:0000256" key="3">
    <source>
        <dbReference type="SAM" id="SignalP"/>
    </source>
</evidence>
<sequence>MRKTILSITLLALVGVLAVPLSADACTGITLRSKDGTTVVARTIEWAGSNLNSQYVVVPRGYTQQSYTPDGGMNGMCFTARHGYVGFAVEQKEFIAEGLNETGLSAGLFYFPNSGEYQKYDSAEKNRSIADLQLVSFILGECGTVDEVKAKVNEVRITNIDPRASTVHWRFADTSGRQLVLEIVGGVPRFYENKLGVLTNSPGFEWHLTNLNNYVNLFPGSASEHLFGNIELAPLGGGSGFLGLPGDFTPPSRFVRAAFLQVTAPQRTTAFESILQCFHILNNFDIPIGAQFSEGEIPADIPSATQWTAATDMTHRILYYRTMYNSVIRSIDLHAIDFSKVQYRAKPLDVVKSQTIEIITVE</sequence>
<evidence type="ECO:0000313" key="6">
    <source>
        <dbReference type="Proteomes" id="UP000195386"/>
    </source>
</evidence>
<dbReference type="RefSeq" id="WP_087425422.1">
    <property type="nucleotide sequence ID" value="NZ_CATZGC010000013.1"/>
</dbReference>
<gene>
    <name evidence="5" type="ORF">B5F97_03225</name>
</gene>
<dbReference type="PANTHER" id="PTHR35527:SF2">
    <property type="entry name" value="HYDROLASE"/>
    <property type="match status" value="1"/>
</dbReference>
<dbReference type="Pfam" id="PF02275">
    <property type="entry name" value="CBAH"/>
    <property type="match status" value="1"/>
</dbReference>
<feature type="domain" description="Choloylglycine hydrolase/NAAA C-terminal" evidence="4">
    <location>
        <begin position="26"/>
        <end position="336"/>
    </location>
</feature>
<keyword evidence="2 5" id="KW-0378">Hydrolase</keyword>